<accession>A0A834W271</accession>
<proteinExistence type="predicted"/>
<protein>
    <submittedName>
        <fullName evidence="2">Uncharacterized protein</fullName>
    </submittedName>
</protein>
<gene>
    <name evidence="2" type="ORF">G2W53_040655</name>
</gene>
<name>A0A834W271_9FABA</name>
<sequence length="66" mass="7769">MAYGVIANDTLYMNMTLSNLISKLREAEVEKMKMKAEEELKEQRKKGKAAEERYRKSLEDGKKREE</sequence>
<dbReference type="EMBL" id="JAAIUW010000013">
    <property type="protein sequence ID" value="KAF7801544.1"/>
    <property type="molecule type" value="Genomic_DNA"/>
</dbReference>
<dbReference type="AlphaFoldDB" id="A0A834W271"/>
<comment type="caution">
    <text evidence="2">The sequence shown here is derived from an EMBL/GenBank/DDBJ whole genome shotgun (WGS) entry which is preliminary data.</text>
</comment>
<feature type="region of interest" description="Disordered" evidence="1">
    <location>
        <begin position="36"/>
        <end position="66"/>
    </location>
</feature>
<keyword evidence="3" id="KW-1185">Reference proteome</keyword>
<evidence type="ECO:0000313" key="3">
    <source>
        <dbReference type="Proteomes" id="UP000634136"/>
    </source>
</evidence>
<reference evidence="2" key="1">
    <citation type="submission" date="2020-09" db="EMBL/GenBank/DDBJ databases">
        <title>Genome-Enabled Discovery of Anthraquinone Biosynthesis in Senna tora.</title>
        <authorList>
            <person name="Kang S.-H."/>
            <person name="Pandey R.P."/>
            <person name="Lee C.-M."/>
            <person name="Sim J.-S."/>
            <person name="Jeong J.-T."/>
            <person name="Choi B.-S."/>
            <person name="Jung M."/>
            <person name="Ginzburg D."/>
            <person name="Zhao K."/>
            <person name="Won S.Y."/>
            <person name="Oh T.-J."/>
            <person name="Yu Y."/>
            <person name="Kim N.-H."/>
            <person name="Lee O.R."/>
            <person name="Lee T.-H."/>
            <person name="Bashyal P."/>
            <person name="Kim T.-S."/>
            <person name="Lee W.-H."/>
            <person name="Kawkins C."/>
            <person name="Kim C.-K."/>
            <person name="Kim J.S."/>
            <person name="Ahn B.O."/>
            <person name="Rhee S.Y."/>
            <person name="Sohng J.K."/>
        </authorList>
    </citation>
    <scope>NUCLEOTIDE SEQUENCE</scope>
    <source>
        <tissue evidence="2">Leaf</tissue>
    </source>
</reference>
<dbReference type="Proteomes" id="UP000634136">
    <property type="component" value="Unassembled WGS sequence"/>
</dbReference>
<evidence type="ECO:0000313" key="2">
    <source>
        <dbReference type="EMBL" id="KAF7801544.1"/>
    </source>
</evidence>
<organism evidence="2 3">
    <name type="scientific">Senna tora</name>
    <dbReference type="NCBI Taxonomy" id="362788"/>
    <lineage>
        <taxon>Eukaryota</taxon>
        <taxon>Viridiplantae</taxon>
        <taxon>Streptophyta</taxon>
        <taxon>Embryophyta</taxon>
        <taxon>Tracheophyta</taxon>
        <taxon>Spermatophyta</taxon>
        <taxon>Magnoliopsida</taxon>
        <taxon>eudicotyledons</taxon>
        <taxon>Gunneridae</taxon>
        <taxon>Pentapetalae</taxon>
        <taxon>rosids</taxon>
        <taxon>fabids</taxon>
        <taxon>Fabales</taxon>
        <taxon>Fabaceae</taxon>
        <taxon>Caesalpinioideae</taxon>
        <taxon>Cassia clade</taxon>
        <taxon>Senna</taxon>
    </lineage>
</organism>
<evidence type="ECO:0000256" key="1">
    <source>
        <dbReference type="SAM" id="MobiDB-lite"/>
    </source>
</evidence>